<sequence>MSETSPTPVPAAVPVARRSLAPDLARGVMLLVIAAAHGRIMAEMFGGGHATSTLDAVTELLLPMLVDARGYPMFAALFGYGLCQIYLRRQAQSWPWPPIRSLVRRRGRWLLLFGLAHVVLLFFGDILSVYGLVALAFAGVLRFSDAKLLRHAAVWLIVGSGLYAVLLTLGSGDTTEGATVMGADPITDLIGRLTMWPVFTPFMFVTTVFPFLIGVWAARRRILEEPTRHLALLRRVAFVGIPMGIVGGLPLGLHNMGAWHGGTAAIYGVEWLTTVAGYMGGLGYAALIGLIAARIGDRPGRIATALAATGQRSMTSYLLQSVAWMILFPPYLVGWGPQLSAASAVAVGAGVWLATVLIAELMRRKGWRGPAERALRNRTYRVRAPKPLAAAR</sequence>
<dbReference type="AlphaFoldDB" id="D3Q7P1"/>
<reference evidence="3 4" key="1">
    <citation type="journal article" date="2009" name="Stand. Genomic Sci.">
        <title>Complete genome sequence of Stackebrandtia nassauensis type strain (LLR-40K-21).</title>
        <authorList>
            <person name="Munk C."/>
            <person name="Lapidus A."/>
            <person name="Copeland A."/>
            <person name="Jando M."/>
            <person name="Mayilraj S."/>
            <person name="Glavina Del Rio T."/>
            <person name="Nolan M."/>
            <person name="Chen F."/>
            <person name="Lucas S."/>
            <person name="Tice H."/>
            <person name="Cheng J.F."/>
            <person name="Han C."/>
            <person name="Detter J.C."/>
            <person name="Bruce D."/>
            <person name="Goodwin L."/>
            <person name="Chain P."/>
            <person name="Pitluck S."/>
            <person name="Goker M."/>
            <person name="Ovchinikova G."/>
            <person name="Pati A."/>
            <person name="Ivanova N."/>
            <person name="Mavromatis K."/>
            <person name="Chen A."/>
            <person name="Palaniappan K."/>
            <person name="Land M."/>
            <person name="Hauser L."/>
            <person name="Chang Y.J."/>
            <person name="Jeffries C.D."/>
            <person name="Bristow J."/>
            <person name="Eisen J.A."/>
            <person name="Markowitz V."/>
            <person name="Hugenholtz P."/>
            <person name="Kyrpides N.C."/>
            <person name="Klenk H.P."/>
        </authorList>
    </citation>
    <scope>NUCLEOTIDE SEQUENCE [LARGE SCALE GENOMIC DNA]</scope>
    <source>
        <strain evidence="4">DSM 44728 / CIP 108903 / NRRL B-16338 / NBRC 102104 / LLR-40K-21</strain>
    </source>
</reference>
<dbReference type="EMBL" id="CP001778">
    <property type="protein sequence ID" value="ADD44383.1"/>
    <property type="molecule type" value="Genomic_DNA"/>
</dbReference>
<dbReference type="InterPro" id="IPR007349">
    <property type="entry name" value="DUF418"/>
</dbReference>
<feature type="transmembrane region" description="Helical" evidence="1">
    <location>
        <begin position="230"/>
        <end position="251"/>
    </location>
</feature>
<dbReference type="OrthoDB" id="2388539at2"/>
<dbReference type="PANTHER" id="PTHR30590:SF2">
    <property type="entry name" value="INNER MEMBRANE PROTEIN"/>
    <property type="match status" value="1"/>
</dbReference>
<dbReference type="eggNOG" id="COG2311">
    <property type="taxonomic scope" value="Bacteria"/>
</dbReference>
<name>D3Q7P1_STANL</name>
<keyword evidence="1" id="KW-0472">Membrane</keyword>
<proteinExistence type="predicted"/>
<evidence type="ECO:0000259" key="2">
    <source>
        <dbReference type="Pfam" id="PF04235"/>
    </source>
</evidence>
<organism evidence="3 4">
    <name type="scientific">Stackebrandtia nassauensis (strain DSM 44728 / CIP 108903 / NRRL B-16338 / NBRC 102104 / LLR-40K-21)</name>
    <dbReference type="NCBI Taxonomy" id="446470"/>
    <lineage>
        <taxon>Bacteria</taxon>
        <taxon>Bacillati</taxon>
        <taxon>Actinomycetota</taxon>
        <taxon>Actinomycetes</taxon>
        <taxon>Glycomycetales</taxon>
        <taxon>Glycomycetaceae</taxon>
        <taxon>Stackebrandtia</taxon>
    </lineage>
</organism>
<feature type="transmembrane region" description="Helical" evidence="1">
    <location>
        <begin position="152"/>
        <end position="171"/>
    </location>
</feature>
<keyword evidence="1" id="KW-1133">Transmembrane helix</keyword>
<dbReference type="KEGG" id="sna:Snas_4741"/>
<dbReference type="PANTHER" id="PTHR30590">
    <property type="entry name" value="INNER MEMBRANE PROTEIN"/>
    <property type="match status" value="1"/>
</dbReference>
<gene>
    <name evidence="3" type="ordered locus">Snas_4741</name>
</gene>
<dbReference type="InterPro" id="IPR052529">
    <property type="entry name" value="Bact_Transport_Assoc"/>
</dbReference>
<protein>
    <recommendedName>
        <fullName evidence="2">DUF418 domain-containing protein</fullName>
    </recommendedName>
</protein>
<feature type="transmembrane region" description="Helical" evidence="1">
    <location>
        <begin position="271"/>
        <end position="293"/>
    </location>
</feature>
<dbReference type="Proteomes" id="UP000000844">
    <property type="component" value="Chromosome"/>
</dbReference>
<feature type="transmembrane region" description="Helical" evidence="1">
    <location>
        <begin position="339"/>
        <end position="359"/>
    </location>
</feature>
<keyword evidence="4" id="KW-1185">Reference proteome</keyword>
<evidence type="ECO:0000313" key="3">
    <source>
        <dbReference type="EMBL" id="ADD44383.1"/>
    </source>
</evidence>
<accession>D3Q7P1</accession>
<evidence type="ECO:0000256" key="1">
    <source>
        <dbReference type="SAM" id="Phobius"/>
    </source>
</evidence>
<evidence type="ECO:0000313" key="4">
    <source>
        <dbReference type="Proteomes" id="UP000000844"/>
    </source>
</evidence>
<feature type="domain" description="DUF418" evidence="2">
    <location>
        <begin position="217"/>
        <end position="381"/>
    </location>
</feature>
<dbReference type="RefSeq" id="WP_013019954.1">
    <property type="nucleotide sequence ID" value="NC_013947.1"/>
</dbReference>
<feature type="transmembrane region" description="Helical" evidence="1">
    <location>
        <begin position="129"/>
        <end position="145"/>
    </location>
</feature>
<dbReference type="STRING" id="446470.Snas_4741"/>
<feature type="transmembrane region" description="Helical" evidence="1">
    <location>
        <begin position="198"/>
        <end position="218"/>
    </location>
</feature>
<dbReference type="Pfam" id="PF04235">
    <property type="entry name" value="DUF418"/>
    <property type="match status" value="1"/>
</dbReference>
<dbReference type="HOGENOM" id="CLU_039610_1_0_11"/>
<keyword evidence="1" id="KW-0812">Transmembrane</keyword>
<feature type="transmembrane region" description="Helical" evidence="1">
    <location>
        <begin position="314"/>
        <end position="333"/>
    </location>
</feature>